<gene>
    <name evidence="6" type="ORF">SDC9_46231</name>
</gene>
<keyword evidence="3" id="KW-0520">NAD</keyword>
<feature type="domain" description="D-isomer specific 2-hydroxyacid dehydrogenase NAD-binding" evidence="5">
    <location>
        <begin position="96"/>
        <end position="267"/>
    </location>
</feature>
<feature type="domain" description="D-isomer specific 2-hydroxyacid dehydrogenase catalytic" evidence="4">
    <location>
        <begin position="27"/>
        <end position="291"/>
    </location>
</feature>
<dbReference type="Gene3D" id="3.40.50.720">
    <property type="entry name" value="NAD(P)-binding Rossmann-like Domain"/>
    <property type="match status" value="2"/>
</dbReference>
<organism evidence="6">
    <name type="scientific">bioreactor metagenome</name>
    <dbReference type="NCBI Taxonomy" id="1076179"/>
    <lineage>
        <taxon>unclassified sequences</taxon>
        <taxon>metagenomes</taxon>
        <taxon>ecological metagenomes</taxon>
    </lineage>
</organism>
<dbReference type="SUPFAM" id="SSF51735">
    <property type="entry name" value="NAD(P)-binding Rossmann-fold domains"/>
    <property type="match status" value="1"/>
</dbReference>
<name>A0A644W8U9_9ZZZZ</name>
<proteinExistence type="inferred from homology"/>
<reference evidence="6" key="1">
    <citation type="submission" date="2019-08" db="EMBL/GenBank/DDBJ databases">
        <authorList>
            <person name="Kucharzyk K."/>
            <person name="Murdoch R.W."/>
            <person name="Higgins S."/>
            <person name="Loffler F."/>
        </authorList>
    </citation>
    <scope>NUCLEOTIDE SEQUENCE</scope>
</reference>
<dbReference type="InterPro" id="IPR036291">
    <property type="entry name" value="NAD(P)-bd_dom_sf"/>
</dbReference>
<dbReference type="InterPro" id="IPR006140">
    <property type="entry name" value="D-isomer_DH_NAD-bd"/>
</dbReference>
<evidence type="ECO:0000313" key="6">
    <source>
        <dbReference type="EMBL" id="MPM00009.1"/>
    </source>
</evidence>
<dbReference type="PANTHER" id="PTHR43761:SF1">
    <property type="entry name" value="D-ISOMER SPECIFIC 2-HYDROXYACID DEHYDROGENASE CATALYTIC DOMAIN-CONTAINING PROTEIN-RELATED"/>
    <property type="match status" value="1"/>
</dbReference>
<dbReference type="InterPro" id="IPR006139">
    <property type="entry name" value="D-isomer_2_OHA_DH_cat_dom"/>
</dbReference>
<dbReference type="AlphaFoldDB" id="A0A644W8U9"/>
<keyword evidence="2 6" id="KW-0560">Oxidoreductase</keyword>
<accession>A0A644W8U9</accession>
<dbReference type="Pfam" id="PF00389">
    <property type="entry name" value="2-Hacid_dh"/>
    <property type="match status" value="1"/>
</dbReference>
<evidence type="ECO:0000256" key="2">
    <source>
        <dbReference type="ARBA" id="ARBA00023002"/>
    </source>
</evidence>
<dbReference type="Pfam" id="PF02826">
    <property type="entry name" value="2-Hacid_dh_C"/>
    <property type="match status" value="1"/>
</dbReference>
<evidence type="ECO:0000256" key="1">
    <source>
        <dbReference type="ARBA" id="ARBA00005854"/>
    </source>
</evidence>
<sequence length="294" mass="32035">MLILISDAFDASLPEKLKPFGEVTTDKNRLGEAHVVLVRSKTKCTKEYIDQAVNLKLIIRGGVGIDNIDKAYADSKGIIVRNTPKSSAIAVAELAFALMLSTPNNLVAYHNGMKRGEWLKNLKRTELYGKTLCLFGIGNIASKVAERAKAFGMTVVAFDKYVSSSPVARMVATAEEAVADADYISLHLPLTDETRGMVNEKLISHCKKQPVVINTGRGLCVDADDMVAALEKGTVAWYCTDVYPTDPPSEDYPILKSERVTLTPHAGANSEENLGRISDEVCEIMDELKKGGKI</sequence>
<dbReference type="SUPFAM" id="SSF52283">
    <property type="entry name" value="Formate/glycerate dehydrogenase catalytic domain-like"/>
    <property type="match status" value="1"/>
</dbReference>
<dbReference type="GO" id="GO:0051287">
    <property type="term" value="F:NAD binding"/>
    <property type="evidence" value="ECO:0007669"/>
    <property type="project" value="InterPro"/>
</dbReference>
<evidence type="ECO:0000256" key="3">
    <source>
        <dbReference type="ARBA" id="ARBA00023027"/>
    </source>
</evidence>
<comment type="caution">
    <text evidence="6">The sequence shown here is derived from an EMBL/GenBank/DDBJ whole genome shotgun (WGS) entry which is preliminary data.</text>
</comment>
<dbReference type="PANTHER" id="PTHR43761">
    <property type="entry name" value="D-ISOMER SPECIFIC 2-HYDROXYACID DEHYDROGENASE FAMILY PROTEIN (AFU_ORTHOLOGUE AFUA_1G13630)"/>
    <property type="match status" value="1"/>
</dbReference>
<protein>
    <submittedName>
        <fullName evidence="6">Hydroxypyruvate reductase</fullName>
        <ecNumber evidence="6">1.1.1.81</ecNumber>
    </submittedName>
</protein>
<evidence type="ECO:0000259" key="5">
    <source>
        <dbReference type="Pfam" id="PF02826"/>
    </source>
</evidence>
<dbReference type="EC" id="1.1.1.81" evidence="6"/>
<comment type="similarity">
    <text evidence="1">Belongs to the D-isomer specific 2-hydroxyacid dehydrogenase family.</text>
</comment>
<dbReference type="GO" id="GO:0016618">
    <property type="term" value="F:hydroxypyruvate reductase [NAD(P)H] activity"/>
    <property type="evidence" value="ECO:0007669"/>
    <property type="project" value="UniProtKB-EC"/>
</dbReference>
<dbReference type="InterPro" id="IPR050418">
    <property type="entry name" value="D-iso_2-hydroxyacid_DH_PdxB"/>
</dbReference>
<dbReference type="EMBL" id="VSSQ01000702">
    <property type="protein sequence ID" value="MPM00009.1"/>
    <property type="molecule type" value="Genomic_DNA"/>
</dbReference>
<keyword evidence="6" id="KW-0670">Pyruvate</keyword>
<evidence type="ECO:0000259" key="4">
    <source>
        <dbReference type="Pfam" id="PF00389"/>
    </source>
</evidence>